<dbReference type="PANTHER" id="PTHR36510:SF3">
    <property type="entry name" value="CONSERVED PROTEIN"/>
    <property type="match status" value="1"/>
</dbReference>
<dbReference type="Gene3D" id="3.30.590.20">
    <property type="match status" value="1"/>
</dbReference>
<dbReference type="AlphaFoldDB" id="Q2SQ10"/>
<dbReference type="Pfam" id="PF04107">
    <property type="entry name" value="GCS2"/>
    <property type="match status" value="1"/>
</dbReference>
<name>Q2SQ10_HAHCH</name>
<sequence>MGRHVDKAQFSAQEYADFQQRLQENLATLRKLLDDPDFGVGPASFGAELELYIIDKQGRPSAKNQEILAAVNDPNLTLELNRFNLEYNLEPTPASGASFSALQRQIDSVLRTLQGHAASHEASLLPIGILPTLKSEDMGPDAITDSPRYQALARQLREKRGEDFHISIKGRDTLDLYWQDVSLEGANTSFQFHYRVNPADFADAFNAAQLVTPLAVALAANSPLFLGRRLWHETRVALFKQATDYRIETPLRLRLPARVLFGNGWVRKDAHEVFCEGVSLFEPLLPICGDGAALRPGQAPPLDELRLHQGSIWAWNRPIYDPADGGHIRIEIRALPAGPSTTDMLANAALTVGLIEGLRPAMHDMLPAIPFRYCEYNFYRAAKYGLRAKLFWPGQGGAGLQERPVLDILEDMLPVAEQGLHALAIAPTDVRHYLDVCAENLAQPVNGALWQLRMLERLRPHRSDEEALRELVIRYQENYLSGEPVHQWTY</sequence>
<evidence type="ECO:0000313" key="1">
    <source>
        <dbReference type="EMBL" id="ABC27264.1"/>
    </source>
</evidence>
<dbReference type="HOGENOM" id="CLU_029030_0_0_6"/>
<dbReference type="Proteomes" id="UP000000238">
    <property type="component" value="Chromosome"/>
</dbReference>
<dbReference type="SUPFAM" id="SSF55931">
    <property type="entry name" value="Glutamine synthetase/guanido kinase"/>
    <property type="match status" value="1"/>
</dbReference>
<gene>
    <name evidence="1" type="ordered locus">HCH_00352</name>
</gene>
<dbReference type="EMBL" id="CP000155">
    <property type="protein sequence ID" value="ABC27264.1"/>
    <property type="molecule type" value="Genomic_DNA"/>
</dbReference>
<dbReference type="InterPro" id="IPR014746">
    <property type="entry name" value="Gln_synth/guanido_kin_cat_dom"/>
</dbReference>
<evidence type="ECO:0000313" key="2">
    <source>
        <dbReference type="Proteomes" id="UP000000238"/>
    </source>
</evidence>
<dbReference type="eggNOG" id="COG2170">
    <property type="taxonomic scope" value="Bacteria"/>
</dbReference>
<reference evidence="1 2" key="1">
    <citation type="journal article" date="2005" name="Nucleic Acids Res.">
        <title>Genomic blueprint of Hahella chejuensis, a marine microbe producing an algicidal agent.</title>
        <authorList>
            <person name="Jeong H."/>
            <person name="Yim J.H."/>
            <person name="Lee C."/>
            <person name="Choi S.-H."/>
            <person name="Park Y.K."/>
            <person name="Yoon S.H."/>
            <person name="Hur C.-G."/>
            <person name="Kang H.-Y."/>
            <person name="Kim D."/>
            <person name="Lee H.H."/>
            <person name="Park K.H."/>
            <person name="Park S.-H."/>
            <person name="Park H.-S."/>
            <person name="Lee H.K."/>
            <person name="Oh T.K."/>
            <person name="Kim J.F."/>
        </authorList>
    </citation>
    <scope>NUCLEOTIDE SEQUENCE [LARGE SCALE GENOMIC DNA]</scope>
    <source>
        <strain evidence="1 2">KCTC 2396</strain>
    </source>
</reference>
<dbReference type="GO" id="GO:0016879">
    <property type="term" value="F:ligase activity, forming carbon-nitrogen bonds"/>
    <property type="evidence" value="ECO:0007669"/>
    <property type="project" value="TreeGrafter"/>
</dbReference>
<dbReference type="InterPro" id="IPR006336">
    <property type="entry name" value="GCS2"/>
</dbReference>
<dbReference type="InterPro" id="IPR016602">
    <property type="entry name" value="UCP012666"/>
</dbReference>
<protein>
    <submittedName>
        <fullName evidence="1">Uncharacterized conserved protein</fullName>
    </submittedName>
</protein>
<accession>Q2SQ10</accession>
<proteinExistence type="predicted"/>
<dbReference type="InterPro" id="IPR050141">
    <property type="entry name" value="GCL_type2/YbdK_subfam"/>
</dbReference>
<dbReference type="RefSeq" id="WP_011394341.1">
    <property type="nucleotide sequence ID" value="NC_007645.1"/>
</dbReference>
<dbReference type="KEGG" id="hch:HCH_00352"/>
<dbReference type="STRING" id="349521.HCH_00352"/>
<dbReference type="PIRSF" id="PIRSF012666">
    <property type="entry name" value="UCP012666"/>
    <property type="match status" value="1"/>
</dbReference>
<dbReference type="OrthoDB" id="240589at2"/>
<keyword evidence="2" id="KW-1185">Reference proteome</keyword>
<organism evidence="1 2">
    <name type="scientific">Hahella chejuensis (strain KCTC 2396)</name>
    <dbReference type="NCBI Taxonomy" id="349521"/>
    <lineage>
        <taxon>Bacteria</taxon>
        <taxon>Pseudomonadati</taxon>
        <taxon>Pseudomonadota</taxon>
        <taxon>Gammaproteobacteria</taxon>
        <taxon>Oceanospirillales</taxon>
        <taxon>Hahellaceae</taxon>
        <taxon>Hahella</taxon>
    </lineage>
</organism>
<dbReference type="PANTHER" id="PTHR36510">
    <property type="entry name" value="GLUTAMATE--CYSTEINE LIGASE 2-RELATED"/>
    <property type="match status" value="1"/>
</dbReference>